<keyword evidence="7" id="KW-1185">Reference proteome</keyword>
<dbReference type="InterPro" id="IPR050692">
    <property type="entry name" value="HTH_transcr_repressor_FabR"/>
</dbReference>
<dbReference type="SUPFAM" id="SSF46689">
    <property type="entry name" value="Homeodomain-like"/>
    <property type="match status" value="1"/>
</dbReference>
<dbReference type="OrthoDB" id="8617654at2"/>
<dbReference type="Gene3D" id="1.10.357.10">
    <property type="entry name" value="Tetracycline Repressor, domain 2"/>
    <property type="match status" value="1"/>
</dbReference>
<dbReference type="PANTHER" id="PTHR47752:SF1">
    <property type="entry name" value="HTH-TYPE TRANSCRIPTIONAL REPRESSOR FABR"/>
    <property type="match status" value="1"/>
</dbReference>
<protein>
    <submittedName>
        <fullName evidence="6">TetR family transcriptional regulator</fullName>
    </submittedName>
</protein>
<evidence type="ECO:0000313" key="7">
    <source>
        <dbReference type="Proteomes" id="UP000246018"/>
    </source>
</evidence>
<dbReference type="GO" id="GO:0003677">
    <property type="term" value="F:DNA binding"/>
    <property type="evidence" value="ECO:0007669"/>
    <property type="project" value="UniProtKB-UniRule"/>
</dbReference>
<dbReference type="Pfam" id="PF21943">
    <property type="entry name" value="TetR_C_46"/>
    <property type="match status" value="1"/>
</dbReference>
<dbReference type="InterPro" id="IPR009057">
    <property type="entry name" value="Homeodomain-like_sf"/>
</dbReference>
<sequence length="213" mass="23142">MAGRTLGQVTEASLTRTEQKERTRRAILDASLALSAESTLAALSLRAVAKEVGVVPTAFYRHFGSVDEVGLALVDESFASLRALLRELRTGAPGYADLIDSSIQVLVEHVTTHRELFRFLVRERVAGPPRVRAAIGHEIALTTRELATDLARLPGTEGFATDDLRLLADLIVSFVGTTAERLVSEPEAAKRIAAGARVQLRMLMVGAVNWRSR</sequence>
<dbReference type="EMBL" id="QDGZ01000003">
    <property type="protein sequence ID" value="PVG83322.1"/>
    <property type="molecule type" value="Genomic_DNA"/>
</dbReference>
<keyword evidence="1" id="KW-0805">Transcription regulation</keyword>
<evidence type="ECO:0000313" key="6">
    <source>
        <dbReference type="EMBL" id="PVG83322.1"/>
    </source>
</evidence>
<accession>A0A2T8FC92</accession>
<gene>
    <name evidence="6" type="ORF">DDE18_08485</name>
</gene>
<dbReference type="PANTHER" id="PTHR47752">
    <property type="entry name" value="HTH-TYPE TRANSCRIPTIONAL REPRESSOR FABR"/>
    <property type="match status" value="1"/>
</dbReference>
<organism evidence="6 7">
    <name type="scientific">Nocardioides gansuensis</name>
    <dbReference type="NCBI Taxonomy" id="2138300"/>
    <lineage>
        <taxon>Bacteria</taxon>
        <taxon>Bacillati</taxon>
        <taxon>Actinomycetota</taxon>
        <taxon>Actinomycetes</taxon>
        <taxon>Propionibacteriales</taxon>
        <taxon>Nocardioidaceae</taxon>
        <taxon>Nocardioides</taxon>
    </lineage>
</organism>
<evidence type="ECO:0000256" key="4">
    <source>
        <dbReference type="PROSITE-ProRule" id="PRU00335"/>
    </source>
</evidence>
<evidence type="ECO:0000256" key="3">
    <source>
        <dbReference type="ARBA" id="ARBA00023163"/>
    </source>
</evidence>
<feature type="domain" description="HTH tetR-type" evidence="5">
    <location>
        <begin position="21"/>
        <end position="81"/>
    </location>
</feature>
<proteinExistence type="predicted"/>
<evidence type="ECO:0000256" key="2">
    <source>
        <dbReference type="ARBA" id="ARBA00023125"/>
    </source>
</evidence>
<dbReference type="Pfam" id="PF00440">
    <property type="entry name" value="TetR_N"/>
    <property type="match status" value="1"/>
</dbReference>
<name>A0A2T8FC92_9ACTN</name>
<keyword evidence="2 4" id="KW-0238">DNA-binding</keyword>
<dbReference type="Gene3D" id="1.10.10.60">
    <property type="entry name" value="Homeodomain-like"/>
    <property type="match status" value="1"/>
</dbReference>
<dbReference type="InterPro" id="IPR054129">
    <property type="entry name" value="DesT_TetR_C"/>
</dbReference>
<evidence type="ECO:0000259" key="5">
    <source>
        <dbReference type="PROSITE" id="PS50977"/>
    </source>
</evidence>
<dbReference type="InterPro" id="IPR001647">
    <property type="entry name" value="HTH_TetR"/>
</dbReference>
<feature type="DNA-binding region" description="H-T-H motif" evidence="4">
    <location>
        <begin position="44"/>
        <end position="63"/>
    </location>
</feature>
<reference evidence="6 7" key="1">
    <citation type="submission" date="2018-04" db="EMBL/GenBank/DDBJ databases">
        <title>Genome of Nocardioides gansuensis WSJ-1.</title>
        <authorList>
            <person name="Wu S."/>
            <person name="Wang G."/>
        </authorList>
    </citation>
    <scope>NUCLEOTIDE SEQUENCE [LARGE SCALE GENOMIC DNA]</scope>
    <source>
        <strain evidence="6 7">WSJ-1</strain>
    </source>
</reference>
<dbReference type="Proteomes" id="UP000246018">
    <property type="component" value="Unassembled WGS sequence"/>
</dbReference>
<dbReference type="AlphaFoldDB" id="A0A2T8FC92"/>
<keyword evidence="3" id="KW-0804">Transcription</keyword>
<evidence type="ECO:0000256" key="1">
    <source>
        <dbReference type="ARBA" id="ARBA00023015"/>
    </source>
</evidence>
<comment type="caution">
    <text evidence="6">The sequence shown here is derived from an EMBL/GenBank/DDBJ whole genome shotgun (WGS) entry which is preliminary data.</text>
</comment>
<dbReference type="PROSITE" id="PS50977">
    <property type="entry name" value="HTH_TETR_2"/>
    <property type="match status" value="1"/>
</dbReference>